<proteinExistence type="inferred from homology"/>
<feature type="compositionally biased region" description="Basic and acidic residues" evidence="2">
    <location>
        <begin position="306"/>
        <end position="315"/>
    </location>
</feature>
<organism evidence="4 5">
    <name type="scientific">Cyprinodon variegatus</name>
    <name type="common">Sheepshead minnow</name>
    <dbReference type="NCBI Taxonomy" id="28743"/>
    <lineage>
        <taxon>Eukaryota</taxon>
        <taxon>Metazoa</taxon>
        <taxon>Chordata</taxon>
        <taxon>Craniata</taxon>
        <taxon>Vertebrata</taxon>
        <taxon>Euteleostomi</taxon>
        <taxon>Actinopterygii</taxon>
        <taxon>Neopterygii</taxon>
        <taxon>Teleostei</taxon>
        <taxon>Neoteleostei</taxon>
        <taxon>Acanthomorphata</taxon>
        <taxon>Ovalentaria</taxon>
        <taxon>Atherinomorphae</taxon>
        <taxon>Cyprinodontiformes</taxon>
        <taxon>Cyprinodontidae</taxon>
        <taxon>Cyprinodon</taxon>
    </lineage>
</organism>
<accession>A0A3Q2EEE7</accession>
<keyword evidence="3" id="KW-1133">Transmembrane helix</keyword>
<evidence type="ECO:0000256" key="3">
    <source>
        <dbReference type="SAM" id="Phobius"/>
    </source>
</evidence>
<feature type="transmembrane region" description="Helical" evidence="3">
    <location>
        <begin position="100"/>
        <end position="118"/>
    </location>
</feature>
<reference evidence="4" key="2">
    <citation type="submission" date="2025-09" db="UniProtKB">
        <authorList>
            <consortium name="Ensembl"/>
        </authorList>
    </citation>
    <scope>IDENTIFICATION</scope>
</reference>
<keyword evidence="3" id="KW-0472">Membrane</keyword>
<dbReference type="InterPro" id="IPR042314">
    <property type="entry name" value="TMEM121"/>
</dbReference>
<dbReference type="Pfam" id="PF14997">
    <property type="entry name" value="CECR6_TMEM121"/>
    <property type="match status" value="1"/>
</dbReference>
<evidence type="ECO:0000256" key="2">
    <source>
        <dbReference type="SAM" id="MobiDB-lite"/>
    </source>
</evidence>
<keyword evidence="3" id="KW-0812">Transmembrane</keyword>
<dbReference type="InterPro" id="IPR032776">
    <property type="entry name" value="CECR6/TMEM121"/>
</dbReference>
<feature type="transmembrane region" description="Helical" evidence="3">
    <location>
        <begin position="171"/>
        <end position="190"/>
    </location>
</feature>
<keyword evidence="5" id="KW-1185">Reference proteome</keyword>
<evidence type="ECO:0008006" key="6">
    <source>
        <dbReference type="Google" id="ProtNLM"/>
    </source>
</evidence>
<dbReference type="AlphaFoldDB" id="A0A3Q2EEE7"/>
<protein>
    <recommendedName>
        <fullName evidence="6">Transmembrane protein 264</fullName>
    </recommendedName>
</protein>
<feature type="region of interest" description="Disordered" evidence="2">
    <location>
        <begin position="297"/>
        <end position="328"/>
    </location>
</feature>
<evidence type="ECO:0000313" key="5">
    <source>
        <dbReference type="Proteomes" id="UP000265020"/>
    </source>
</evidence>
<evidence type="ECO:0000256" key="1">
    <source>
        <dbReference type="ARBA" id="ARBA00007711"/>
    </source>
</evidence>
<dbReference type="Ensembl" id="ENSCVAT00000024833.1">
    <property type="protein sequence ID" value="ENSCVAP00000030691.1"/>
    <property type="gene ID" value="ENSCVAG00000019415.1"/>
</dbReference>
<dbReference type="Proteomes" id="UP000265020">
    <property type="component" value="Unassembled WGS sequence"/>
</dbReference>
<reference evidence="4" key="1">
    <citation type="submission" date="2025-08" db="UniProtKB">
        <authorList>
            <consortium name="Ensembl"/>
        </authorList>
    </citation>
    <scope>IDENTIFICATION</scope>
</reference>
<feature type="transmembrane region" description="Helical" evidence="3">
    <location>
        <begin position="24"/>
        <end position="47"/>
    </location>
</feature>
<comment type="similarity">
    <text evidence="1">Belongs to the TMEM121 family.</text>
</comment>
<feature type="transmembrane region" description="Helical" evidence="3">
    <location>
        <begin position="59"/>
        <end position="80"/>
    </location>
</feature>
<sequence length="342" mass="38889">KQLPPTDLLLLDLLLVQQSPAPKMTGVCISVVVGDVSFFVILRYLAIWVGTEVHSAKRGYAMILWFFYIFVLELKVYFVYQSFRSQDLDAELGSDGSRRSLTLLLCISLPLMFVTLAAVDQLDFLQQYNKREEMRSRLFWVVLDLLDVVDVQADLWELQRERLPLWMEGVMFFYSYMILLVLPCVSLGEISMQGVHIAPHRMMLYHVVSLISINVITLLIRGGNLLLYSHMSGIMVGKNGITILLKSFSLVEFRKHQLAPPTIDQGSELRQDVIGEVQGTSRRQMVVPRVVIEDFTTIPEEDEEEGGTKQGEDNQRNPAVDQQPEASTDVLIPLNLSLLRVD</sequence>
<dbReference type="GeneTree" id="ENSGT00390000003866"/>
<name>A0A3Q2EEE7_CYPVA</name>
<evidence type="ECO:0000313" key="4">
    <source>
        <dbReference type="Ensembl" id="ENSCVAP00000030691.1"/>
    </source>
</evidence>
<dbReference type="PANTHER" id="PTHR31046">
    <property type="entry name" value="TRANSMEMBRANE PROTEIN 121"/>
    <property type="match status" value="1"/>
</dbReference>
<dbReference type="PANTHER" id="PTHR31046:SF2">
    <property type="entry name" value="TRANSMEMBRANE PROTEIN 121"/>
    <property type="match status" value="1"/>
</dbReference>
<feature type="transmembrane region" description="Helical" evidence="3">
    <location>
        <begin position="202"/>
        <end position="220"/>
    </location>
</feature>